<keyword evidence="4" id="KW-0675">Receptor</keyword>
<dbReference type="Proteomes" id="UP001149090">
    <property type="component" value="Unassembled WGS sequence"/>
</dbReference>
<feature type="transmembrane region" description="Helical" evidence="2">
    <location>
        <begin position="1160"/>
        <end position="1178"/>
    </location>
</feature>
<keyword evidence="2" id="KW-0812">Transmembrane</keyword>
<reference evidence="4" key="1">
    <citation type="submission" date="2022-10" db="EMBL/GenBank/DDBJ databases">
        <title>Novel sulphate-reducing endosymbionts in the free-living metamonad Anaeramoeba.</title>
        <authorList>
            <person name="Jerlstrom-Hultqvist J."/>
            <person name="Cepicka I."/>
            <person name="Gallot-Lavallee L."/>
            <person name="Salas-Leiva D."/>
            <person name="Curtis B.A."/>
            <person name="Zahonova K."/>
            <person name="Pipaliya S."/>
            <person name="Dacks J."/>
            <person name="Roger A.J."/>
        </authorList>
    </citation>
    <scope>NUCLEOTIDE SEQUENCE</scope>
    <source>
        <strain evidence="4">BMAN</strain>
    </source>
</reference>
<feature type="transmembrane region" description="Helical" evidence="2">
    <location>
        <begin position="1038"/>
        <end position="1068"/>
    </location>
</feature>
<accession>A0A9Q0LJ56</accession>
<organism evidence="4 5">
    <name type="scientific">Anaeramoeba ignava</name>
    <name type="common">Anaerobic marine amoeba</name>
    <dbReference type="NCBI Taxonomy" id="1746090"/>
    <lineage>
        <taxon>Eukaryota</taxon>
        <taxon>Metamonada</taxon>
        <taxon>Anaeramoebidae</taxon>
        <taxon>Anaeramoeba</taxon>
    </lineage>
</organism>
<feature type="region of interest" description="Disordered" evidence="1">
    <location>
        <begin position="755"/>
        <end position="861"/>
    </location>
</feature>
<feature type="signal peptide" evidence="3">
    <location>
        <begin position="1"/>
        <end position="19"/>
    </location>
</feature>
<feature type="transmembrane region" description="Helical" evidence="2">
    <location>
        <begin position="1134"/>
        <end position="1154"/>
    </location>
</feature>
<evidence type="ECO:0000256" key="1">
    <source>
        <dbReference type="SAM" id="MobiDB-lite"/>
    </source>
</evidence>
<dbReference type="EMBL" id="JAPDFW010000081">
    <property type="protein sequence ID" value="KAJ5072383.1"/>
    <property type="molecule type" value="Genomic_DNA"/>
</dbReference>
<feature type="transmembrane region" description="Helical" evidence="2">
    <location>
        <begin position="1088"/>
        <end position="1110"/>
    </location>
</feature>
<feature type="transmembrane region" description="Helical" evidence="2">
    <location>
        <begin position="656"/>
        <end position="674"/>
    </location>
</feature>
<dbReference type="SUPFAM" id="SSF51126">
    <property type="entry name" value="Pectin lyase-like"/>
    <property type="match status" value="1"/>
</dbReference>
<feature type="compositionally biased region" description="Basic residues" evidence="1">
    <location>
        <begin position="782"/>
        <end position="792"/>
    </location>
</feature>
<keyword evidence="2" id="KW-0472">Membrane</keyword>
<keyword evidence="3" id="KW-0732">Signal</keyword>
<proteinExistence type="predicted"/>
<dbReference type="InterPro" id="IPR011050">
    <property type="entry name" value="Pectin_lyase_fold/virulence"/>
</dbReference>
<dbReference type="OrthoDB" id="5956805at2759"/>
<feature type="transmembrane region" description="Helical" evidence="2">
    <location>
        <begin position="720"/>
        <end position="741"/>
    </location>
</feature>
<name>A0A9Q0LJ56_ANAIG</name>
<dbReference type="PANTHER" id="PTHR11319:SF35">
    <property type="entry name" value="OUTER MEMBRANE PROTEIN PMPC-RELATED"/>
    <property type="match status" value="1"/>
</dbReference>
<comment type="caution">
    <text evidence="4">The sequence shown here is derived from an EMBL/GenBank/DDBJ whole genome shotgun (WGS) entry which is preliminary data.</text>
</comment>
<sequence length="1262" mass="141913">MKLLISILLSIVFFSIINSKKFEDGRPIIVTCRSQINNTCNTLARRCTDLSGALSIAGENDTIRLSQEPCTDPGNWNITTDKTVNIFSESSTTIDCGGQGFGIIFNYTESTGTVRFEGITFQNCLFQSQDFPVTRGAAIYIINGNLEMNNCSFISNKVLKKNSDADDVSLSAAIFVENSESVFINSSIFINNSNKANGTGAIYVAANSSSRDMEQMEISQSNFTGNNGSTGAVCVQAINAMLTVPLDLHSNNFTNNTGTQYGAVFVDNRLINKGFQTTITLNTFEYNYGNKTGAVEIFTANPSDLKVNLLNNHFGSNIGIAKAGAVTMQINLLEQMRYEISYNTFVNNQGHKGTVGFLVSFLLDFGTSSLTSQVSSINMVSNTFEQNFADFGGALYFQIDSTITLTDNIFTGNSAINAGAIYLSGKSTFNESGSEYRNNSAQQCVDLFARTTSLVSICNTVYHASNQDETLVQILTDTSPNLAENNKVNCPSSSIVSLEVGESHHFANQFFFGCHLCPEGTYSFPVALANLEAAECLMCPAEAVCRGGNDIRAKSGFWGTQLDPKKTDVTFFYCPNEYCITDDSYLGEYDHCSGNRAGVLCGDCRKGYTETLRMDSDCVESSQCHNQIAAYILLLLPKALIYALVLLYIPQLKSASFHIFAYFFQALSLVLPLIHTQPMDSFIDILLSFSQLVSLQSNLEIFSNFGICPSASPINAAQKIAMSLIGPFTFFIAVIFLYFILRLISWIRSYRAHHQDSDSEEPSEISLSSDEDIQENIDPNHPHRSLNFRKHQNQQEKSDSDQDSDLNHFQKKRQSQFHHRNRNQNQNQNKNQNHKSHKSHKSHQSHVHNKKSTKHHHDQDQYFSLSDHSKHFSQFDHFVKNPRNKRISINPEKNNINVNRMVENEKNISIDIDSDSDISNFRNKRHRNASPQTPKTLAEKFQQLEGQRVSGINAVEWQRAEQIGISKEDLPSEDTSSLSTLPNDEDLSDFEEPDINNLIHLFPELEKIISEDIVLESVLKTTQQEVRMFPSQRLTKRLGIALLTIGFLAYFPVLNAFANLTSCIRIPFTDSSQLRMFRFASVSCYKGWQAFLIFLVILLAVLPFVLFWVLSRKPRSKSSLTLLSSLYFPFKDRYYWFSCMMIFWRTVLIFASAYANNSSLKTFLLTSTCLLILVIHLQTKPFLLKNHNRLQTTFLLILTLISSIDLIHSTWSYGGISPEKNSVVIFGEVFRYFLFIGSFLGSFYALFLFFRMVIRSILSLKF</sequence>
<evidence type="ECO:0000313" key="5">
    <source>
        <dbReference type="Proteomes" id="UP001149090"/>
    </source>
</evidence>
<feature type="region of interest" description="Disordered" evidence="1">
    <location>
        <begin position="913"/>
        <end position="935"/>
    </location>
</feature>
<keyword evidence="5" id="KW-1185">Reference proteome</keyword>
<dbReference type="PANTHER" id="PTHR11319">
    <property type="entry name" value="G PROTEIN-COUPLED RECEPTOR-RELATED"/>
    <property type="match status" value="1"/>
</dbReference>
<protein>
    <submittedName>
        <fullName evidence="4">G protein-coupled receptor-related</fullName>
    </submittedName>
</protein>
<evidence type="ECO:0000313" key="4">
    <source>
        <dbReference type="EMBL" id="KAJ5072383.1"/>
    </source>
</evidence>
<feature type="compositionally biased region" description="Acidic residues" evidence="1">
    <location>
        <begin position="758"/>
        <end position="775"/>
    </location>
</feature>
<evidence type="ECO:0000256" key="2">
    <source>
        <dbReference type="SAM" id="Phobius"/>
    </source>
</evidence>
<feature type="transmembrane region" description="Helical" evidence="2">
    <location>
        <begin position="1190"/>
        <end position="1209"/>
    </location>
</feature>
<feature type="compositionally biased region" description="Polar residues" evidence="1">
    <location>
        <begin position="973"/>
        <end position="982"/>
    </location>
</feature>
<feature type="transmembrane region" description="Helical" evidence="2">
    <location>
        <begin position="1229"/>
        <end position="1254"/>
    </location>
</feature>
<feature type="chain" id="PRO_5040517053" evidence="3">
    <location>
        <begin position="20"/>
        <end position="1262"/>
    </location>
</feature>
<gene>
    <name evidence="4" type="ORF">M0811_01397</name>
</gene>
<feature type="compositionally biased region" description="Basic residues" evidence="1">
    <location>
        <begin position="809"/>
        <end position="822"/>
    </location>
</feature>
<feature type="compositionally biased region" description="Basic and acidic residues" evidence="1">
    <location>
        <begin position="793"/>
        <end position="808"/>
    </location>
</feature>
<feature type="transmembrane region" description="Helical" evidence="2">
    <location>
        <begin position="628"/>
        <end position="649"/>
    </location>
</feature>
<feature type="region of interest" description="Disordered" evidence="1">
    <location>
        <begin position="966"/>
        <end position="986"/>
    </location>
</feature>
<keyword evidence="2" id="KW-1133">Transmembrane helix</keyword>
<dbReference type="AlphaFoldDB" id="A0A9Q0LJ56"/>
<evidence type="ECO:0000256" key="3">
    <source>
        <dbReference type="SAM" id="SignalP"/>
    </source>
</evidence>
<feature type="compositionally biased region" description="Basic residues" evidence="1">
    <location>
        <begin position="832"/>
        <end position="856"/>
    </location>
</feature>